<gene>
    <name evidence="2" type="ORF">F511_44806</name>
</gene>
<dbReference type="EMBL" id="KV024027">
    <property type="protein sequence ID" value="KZV13922.1"/>
    <property type="molecule type" value="Genomic_DNA"/>
</dbReference>
<evidence type="ECO:0000313" key="2">
    <source>
        <dbReference type="EMBL" id="KZV13922.1"/>
    </source>
</evidence>
<feature type="region of interest" description="Disordered" evidence="1">
    <location>
        <begin position="53"/>
        <end position="90"/>
    </location>
</feature>
<sequence>NTITDSESILQFKRGREEASKFLPTENQLIIDLEQYELPNKTEIISLDAVVKEEEDRTEQFNNGSRGRKHHQREDSDSENVERSRKQAANYKEDVELSDMFDRVLLFRDACCDANADLPTPKIIYLIPIICNYDLLHEF</sequence>
<protein>
    <submittedName>
        <fullName evidence="2">Scarecrow-like protein 14-like</fullName>
    </submittedName>
</protein>
<organism evidence="2 3">
    <name type="scientific">Dorcoceras hygrometricum</name>
    <dbReference type="NCBI Taxonomy" id="472368"/>
    <lineage>
        <taxon>Eukaryota</taxon>
        <taxon>Viridiplantae</taxon>
        <taxon>Streptophyta</taxon>
        <taxon>Embryophyta</taxon>
        <taxon>Tracheophyta</taxon>
        <taxon>Spermatophyta</taxon>
        <taxon>Magnoliopsida</taxon>
        <taxon>eudicotyledons</taxon>
        <taxon>Gunneridae</taxon>
        <taxon>Pentapetalae</taxon>
        <taxon>asterids</taxon>
        <taxon>lamiids</taxon>
        <taxon>Lamiales</taxon>
        <taxon>Gesneriaceae</taxon>
        <taxon>Didymocarpoideae</taxon>
        <taxon>Trichosporeae</taxon>
        <taxon>Loxocarpinae</taxon>
        <taxon>Dorcoceras</taxon>
    </lineage>
</organism>
<feature type="compositionally biased region" description="Basic and acidic residues" evidence="1">
    <location>
        <begin position="72"/>
        <end position="90"/>
    </location>
</feature>
<name>A0A2Z7A546_9LAMI</name>
<dbReference type="OrthoDB" id="1745047at2759"/>
<dbReference type="Proteomes" id="UP000250235">
    <property type="component" value="Unassembled WGS sequence"/>
</dbReference>
<dbReference type="AlphaFoldDB" id="A0A2Z7A546"/>
<proteinExistence type="predicted"/>
<keyword evidence="3" id="KW-1185">Reference proteome</keyword>
<evidence type="ECO:0000256" key="1">
    <source>
        <dbReference type="SAM" id="MobiDB-lite"/>
    </source>
</evidence>
<reference evidence="2 3" key="1">
    <citation type="journal article" date="2015" name="Proc. Natl. Acad. Sci. U.S.A.">
        <title>The resurrection genome of Boea hygrometrica: A blueprint for survival of dehydration.</title>
        <authorList>
            <person name="Xiao L."/>
            <person name="Yang G."/>
            <person name="Zhang L."/>
            <person name="Yang X."/>
            <person name="Zhao S."/>
            <person name="Ji Z."/>
            <person name="Zhou Q."/>
            <person name="Hu M."/>
            <person name="Wang Y."/>
            <person name="Chen M."/>
            <person name="Xu Y."/>
            <person name="Jin H."/>
            <person name="Xiao X."/>
            <person name="Hu G."/>
            <person name="Bao F."/>
            <person name="Hu Y."/>
            <person name="Wan P."/>
            <person name="Li L."/>
            <person name="Deng X."/>
            <person name="Kuang T."/>
            <person name="Xiang C."/>
            <person name="Zhu J.K."/>
            <person name="Oliver M.J."/>
            <person name="He Y."/>
        </authorList>
    </citation>
    <scope>NUCLEOTIDE SEQUENCE [LARGE SCALE GENOMIC DNA]</scope>
    <source>
        <strain evidence="3">cv. XS01</strain>
    </source>
</reference>
<feature type="non-terminal residue" evidence="2">
    <location>
        <position position="1"/>
    </location>
</feature>
<accession>A0A2Z7A546</accession>
<evidence type="ECO:0000313" key="3">
    <source>
        <dbReference type="Proteomes" id="UP000250235"/>
    </source>
</evidence>